<feature type="signal peptide" evidence="1">
    <location>
        <begin position="1"/>
        <end position="24"/>
    </location>
</feature>
<dbReference type="PROSITE" id="PS51257">
    <property type="entry name" value="PROKAR_LIPOPROTEIN"/>
    <property type="match status" value="1"/>
</dbReference>
<sequence>MKLVYYLARGGCLAGALIAGVAVAGTACNKQPVQPQSVQAIGRDMIVNGVATSIVGIQYAGTPDDVSKAFREFWTAENVPAKSQNNPSGLLLSALDGPCLYTLTIAPQPDGSRTRGLMSVIRVGNEQVTHRIPDAAIPLPEGGKVVSDIESRDPGQTGRTWMINLQGDARWNALQYRNRLAAQRWSSVGRQPDYQSSGARSVAGTAFVMQRDADSVDASFSDRDGKTVAVINAIRSR</sequence>
<comment type="caution">
    <text evidence="2">The sequence shown here is derived from an EMBL/GenBank/DDBJ whole genome shotgun (WGS) entry which is preliminary data.</text>
</comment>
<dbReference type="Proteomes" id="UP000672526">
    <property type="component" value="Unassembled WGS sequence"/>
</dbReference>
<name>A0ABN7LEZ7_9BURK</name>
<keyword evidence="3" id="KW-1185">Reference proteome</keyword>
<evidence type="ECO:0000313" key="2">
    <source>
        <dbReference type="EMBL" id="CAE6747147.1"/>
    </source>
</evidence>
<accession>A0ABN7LEZ7</accession>
<evidence type="ECO:0008006" key="4">
    <source>
        <dbReference type="Google" id="ProtNLM"/>
    </source>
</evidence>
<proteinExistence type="predicted"/>
<keyword evidence="1" id="KW-0732">Signal</keyword>
<organism evidence="2 3">
    <name type="scientific">Paraburkholderia haematera</name>
    <dbReference type="NCBI Taxonomy" id="2793077"/>
    <lineage>
        <taxon>Bacteria</taxon>
        <taxon>Pseudomonadati</taxon>
        <taxon>Pseudomonadota</taxon>
        <taxon>Betaproteobacteria</taxon>
        <taxon>Burkholderiales</taxon>
        <taxon>Burkholderiaceae</taxon>
        <taxon>Paraburkholderia</taxon>
    </lineage>
</organism>
<protein>
    <recommendedName>
        <fullName evidence="4">Lipoprotein</fullName>
    </recommendedName>
</protein>
<gene>
    <name evidence="2" type="ORF">R69888_02793</name>
</gene>
<reference evidence="2 3" key="1">
    <citation type="submission" date="2021-02" db="EMBL/GenBank/DDBJ databases">
        <authorList>
            <person name="Vanwijnsberghe S."/>
        </authorList>
    </citation>
    <scope>NUCLEOTIDE SEQUENCE [LARGE SCALE GENOMIC DNA]</scope>
    <source>
        <strain evidence="2 3">LMG 31837</strain>
    </source>
</reference>
<evidence type="ECO:0000313" key="3">
    <source>
        <dbReference type="Proteomes" id="UP000672526"/>
    </source>
</evidence>
<feature type="chain" id="PRO_5045743978" description="Lipoprotein" evidence="1">
    <location>
        <begin position="25"/>
        <end position="237"/>
    </location>
</feature>
<evidence type="ECO:0000256" key="1">
    <source>
        <dbReference type="SAM" id="SignalP"/>
    </source>
</evidence>
<dbReference type="EMBL" id="CAJNBK010000006">
    <property type="protein sequence ID" value="CAE6747147.1"/>
    <property type="molecule type" value="Genomic_DNA"/>
</dbReference>